<dbReference type="SUPFAM" id="SSF56601">
    <property type="entry name" value="beta-lactamase/transpeptidase-like"/>
    <property type="match status" value="1"/>
</dbReference>
<dbReference type="Gene3D" id="3.40.710.10">
    <property type="entry name" value="DD-peptidase/beta-lactamase superfamily"/>
    <property type="match status" value="1"/>
</dbReference>
<keyword evidence="7" id="KW-0732">Signal</keyword>
<reference evidence="10" key="1">
    <citation type="journal article" date="2019" name="Int. J. Syst. Evol. Microbiol.">
        <title>The Global Catalogue of Microorganisms (GCM) 10K type strain sequencing project: providing services to taxonomists for standard genome sequencing and annotation.</title>
        <authorList>
            <consortium name="The Broad Institute Genomics Platform"/>
            <consortium name="The Broad Institute Genome Sequencing Center for Infectious Disease"/>
            <person name="Wu L."/>
            <person name="Ma J."/>
        </authorList>
    </citation>
    <scope>NUCLEOTIDE SEQUENCE [LARGE SCALE GENOMIC DNA]</scope>
    <source>
        <strain evidence="10">NBRC 102146</strain>
    </source>
</reference>
<keyword evidence="5 6" id="KW-0046">Antibiotic resistance</keyword>
<comment type="catalytic activity">
    <reaction evidence="1 6">
        <text>a beta-lactam + H2O = a substituted beta-amino acid</text>
        <dbReference type="Rhea" id="RHEA:20401"/>
        <dbReference type="ChEBI" id="CHEBI:15377"/>
        <dbReference type="ChEBI" id="CHEBI:35627"/>
        <dbReference type="ChEBI" id="CHEBI:140347"/>
        <dbReference type="EC" id="3.5.2.6"/>
    </reaction>
</comment>
<protein>
    <recommendedName>
        <fullName evidence="3 6">Beta-lactamase</fullName>
        <ecNumber evidence="3 6">3.5.2.6</ecNumber>
    </recommendedName>
</protein>
<keyword evidence="4 6" id="KW-0378">Hydrolase</keyword>
<accession>A0ABQ5Z803</accession>
<feature type="chain" id="PRO_5046304559" description="Beta-lactamase" evidence="7">
    <location>
        <begin position="22"/>
        <end position="284"/>
    </location>
</feature>
<dbReference type="Proteomes" id="UP001156703">
    <property type="component" value="Unassembled WGS sequence"/>
</dbReference>
<dbReference type="PANTHER" id="PTHR35333">
    <property type="entry name" value="BETA-LACTAMASE"/>
    <property type="match status" value="1"/>
</dbReference>
<dbReference type="EMBL" id="BSOO01000019">
    <property type="protein sequence ID" value="GLR48126.1"/>
    <property type="molecule type" value="Genomic_DNA"/>
</dbReference>
<organism evidence="9 10">
    <name type="scientific">Sphingomonas astaxanthinifaciens DSM 22298</name>
    <dbReference type="NCBI Taxonomy" id="1123267"/>
    <lineage>
        <taxon>Bacteria</taxon>
        <taxon>Pseudomonadati</taxon>
        <taxon>Pseudomonadota</taxon>
        <taxon>Alphaproteobacteria</taxon>
        <taxon>Sphingomonadales</taxon>
        <taxon>Sphingomonadaceae</taxon>
        <taxon>Sphingomonas</taxon>
    </lineage>
</organism>
<evidence type="ECO:0000313" key="10">
    <source>
        <dbReference type="Proteomes" id="UP001156703"/>
    </source>
</evidence>
<dbReference type="RefSeq" id="WP_245605124.1">
    <property type="nucleotide sequence ID" value="NZ_BSOO01000019.1"/>
</dbReference>
<comment type="similarity">
    <text evidence="2 6">Belongs to the class-A beta-lactamase family.</text>
</comment>
<evidence type="ECO:0000256" key="6">
    <source>
        <dbReference type="RuleBase" id="RU361140"/>
    </source>
</evidence>
<proteinExistence type="inferred from homology"/>
<dbReference type="PROSITE" id="PS00146">
    <property type="entry name" value="BETA_LACTAMASE_A"/>
    <property type="match status" value="1"/>
</dbReference>
<comment type="caution">
    <text evidence="9">The sequence shown here is derived from an EMBL/GenBank/DDBJ whole genome shotgun (WGS) entry which is preliminary data.</text>
</comment>
<name>A0ABQ5Z803_9SPHN</name>
<gene>
    <name evidence="9" type="ORF">GCM10007925_18390</name>
</gene>
<feature type="domain" description="Beta-lactamase class A catalytic" evidence="8">
    <location>
        <begin position="46"/>
        <end position="243"/>
    </location>
</feature>
<evidence type="ECO:0000259" key="8">
    <source>
        <dbReference type="Pfam" id="PF13354"/>
    </source>
</evidence>
<evidence type="ECO:0000256" key="2">
    <source>
        <dbReference type="ARBA" id="ARBA00009009"/>
    </source>
</evidence>
<dbReference type="EC" id="3.5.2.6" evidence="3 6"/>
<evidence type="ECO:0000256" key="5">
    <source>
        <dbReference type="ARBA" id="ARBA00023251"/>
    </source>
</evidence>
<sequence length="284" mass="30499">MRVLAFAAWILALFSAQPVLAASNPALKSVEQQLASLLASRSGDVGVAALDLASGEMIAVNGDKSYPMASTMKVAVAAAFLAQVDHGRRSLDDRIAGQSARGLLEAMLIHSNNVATDHLINNLGGPTAVQSWLTFNNVRGVRVDRTIARLLADKRDLWDLRDSATPLAMVQLLRTIDRGNVLSQSSHRYLLSVMARCQTGKNRIRGMLSGVPIEHKTGTLNNYASDVGFITMPDGRRLAIAIFARGGTDRPTTIAQTARTIYDGFATWVRANLFDPLGSSATAN</sequence>
<evidence type="ECO:0000313" key="9">
    <source>
        <dbReference type="EMBL" id="GLR48126.1"/>
    </source>
</evidence>
<dbReference type="InterPro" id="IPR045155">
    <property type="entry name" value="Beta-lactam_cat"/>
</dbReference>
<evidence type="ECO:0000256" key="7">
    <source>
        <dbReference type="SAM" id="SignalP"/>
    </source>
</evidence>
<dbReference type="PRINTS" id="PR00118">
    <property type="entry name" value="BLACTAMASEA"/>
</dbReference>
<dbReference type="InterPro" id="IPR012338">
    <property type="entry name" value="Beta-lactam/transpept-like"/>
</dbReference>
<evidence type="ECO:0000256" key="3">
    <source>
        <dbReference type="ARBA" id="ARBA00012865"/>
    </source>
</evidence>
<dbReference type="InterPro" id="IPR000871">
    <property type="entry name" value="Beta-lactam_class-A"/>
</dbReference>
<dbReference type="Pfam" id="PF13354">
    <property type="entry name" value="Beta-lactamase2"/>
    <property type="match status" value="1"/>
</dbReference>
<dbReference type="PANTHER" id="PTHR35333:SF3">
    <property type="entry name" value="BETA-LACTAMASE-TYPE TRANSPEPTIDASE FOLD CONTAINING PROTEIN"/>
    <property type="match status" value="1"/>
</dbReference>
<feature type="signal peptide" evidence="7">
    <location>
        <begin position="1"/>
        <end position="21"/>
    </location>
</feature>
<dbReference type="InterPro" id="IPR023650">
    <property type="entry name" value="Beta-lactam_class-A_AS"/>
</dbReference>
<evidence type="ECO:0000256" key="1">
    <source>
        <dbReference type="ARBA" id="ARBA00001526"/>
    </source>
</evidence>
<evidence type="ECO:0000256" key="4">
    <source>
        <dbReference type="ARBA" id="ARBA00022801"/>
    </source>
</evidence>
<keyword evidence="10" id="KW-1185">Reference proteome</keyword>